<sequence>MNLADALTPLRDRRFAWYYAGRVISVTGSMMVPVALAFAVLDIDDSPSALGMVLAAQSVPLVVFLLVGGVVADRFSRSLVMQLSHLLSALTQGAVAALVITGTAELWMVIVLEVLNGTVLAFTFPAMNGVVPQVVPRTHLQQANALLSFSRAGLAIIGPTVAALLVVSVGPGWALAIDSLTWLVAAGCMAKVAIPSRTRDADAAPPSMIRELREGWGAFTEHTWLWLIVLAFGLGNAIHAGAWYTLGPALAKDTIGEAGWGLVLSAEAAGILLTTVLMLRVRLRYPLRTGMLGVCCFAAPCLMLGLNPQVWPLVLMAFVAGAGMEIFGIGWNTAMHENIDEKVLSRVSSYDALGSFVAIPVGQLTFGPLAAAFGTRDVLVVAGVLYAAIALATLLSRSVRRLERADHATEPEVVPAAG</sequence>
<feature type="transmembrane region" description="Helical" evidence="7">
    <location>
        <begin position="258"/>
        <end position="279"/>
    </location>
</feature>
<keyword evidence="2" id="KW-0813">Transport</keyword>
<keyword evidence="5 7" id="KW-1133">Transmembrane helix</keyword>
<evidence type="ECO:0000313" key="8">
    <source>
        <dbReference type="EMBL" id="MBY9076548.1"/>
    </source>
</evidence>
<accession>A0ABS7RNB8</accession>
<dbReference type="EMBL" id="JAIEZQ010000003">
    <property type="protein sequence ID" value="MBY9076548.1"/>
    <property type="molecule type" value="Genomic_DNA"/>
</dbReference>
<dbReference type="SUPFAM" id="SSF103473">
    <property type="entry name" value="MFS general substrate transporter"/>
    <property type="match status" value="1"/>
</dbReference>
<comment type="subcellular location">
    <subcellularLocation>
        <location evidence="1">Cell membrane</location>
        <topology evidence="1">Multi-pass membrane protein</topology>
    </subcellularLocation>
</comment>
<gene>
    <name evidence="8" type="ORF">K1X13_17065</name>
</gene>
<name>A0ABS7RNB8_9ACTN</name>
<proteinExistence type="predicted"/>
<feature type="transmembrane region" description="Helical" evidence="7">
    <location>
        <begin position="106"/>
        <end position="124"/>
    </location>
</feature>
<evidence type="ECO:0000313" key="9">
    <source>
        <dbReference type="Proteomes" id="UP000754710"/>
    </source>
</evidence>
<dbReference type="CDD" id="cd06173">
    <property type="entry name" value="MFS_MefA_like"/>
    <property type="match status" value="1"/>
</dbReference>
<dbReference type="PANTHER" id="PTHR23513:SF11">
    <property type="entry name" value="STAPHYLOFERRIN A TRANSPORTER"/>
    <property type="match status" value="1"/>
</dbReference>
<evidence type="ECO:0000256" key="7">
    <source>
        <dbReference type="SAM" id="Phobius"/>
    </source>
</evidence>
<evidence type="ECO:0000256" key="6">
    <source>
        <dbReference type="ARBA" id="ARBA00023136"/>
    </source>
</evidence>
<evidence type="ECO:0000256" key="2">
    <source>
        <dbReference type="ARBA" id="ARBA00022448"/>
    </source>
</evidence>
<protein>
    <submittedName>
        <fullName evidence="8">MFS transporter</fullName>
    </submittedName>
</protein>
<comment type="caution">
    <text evidence="8">The sequence shown here is derived from an EMBL/GenBank/DDBJ whole genome shotgun (WGS) entry which is preliminary data.</text>
</comment>
<reference evidence="8 9" key="1">
    <citation type="submission" date="2021-08" db="EMBL/GenBank/DDBJ databases">
        <title>Nocardioides bacterium WL0053 sp. nov., isolated from the sediment.</title>
        <authorList>
            <person name="Wang L."/>
            <person name="Zhang D."/>
            <person name="Zhang A."/>
        </authorList>
    </citation>
    <scope>NUCLEOTIDE SEQUENCE [LARGE SCALE GENOMIC DNA]</scope>
    <source>
        <strain evidence="8 9">WL0053</strain>
    </source>
</reference>
<feature type="transmembrane region" description="Helical" evidence="7">
    <location>
        <begin position="378"/>
        <end position="395"/>
    </location>
</feature>
<keyword evidence="3" id="KW-1003">Cell membrane</keyword>
<feature type="transmembrane region" description="Helical" evidence="7">
    <location>
        <begin position="313"/>
        <end position="331"/>
    </location>
</feature>
<keyword evidence="4 7" id="KW-0812">Transmembrane</keyword>
<feature type="transmembrane region" description="Helical" evidence="7">
    <location>
        <begin position="49"/>
        <end position="72"/>
    </location>
</feature>
<feature type="transmembrane region" description="Helical" evidence="7">
    <location>
        <begin position="79"/>
        <end position="100"/>
    </location>
</feature>
<organism evidence="8 9">
    <name type="scientific">Nocardioides jiangsuensis</name>
    <dbReference type="NCBI Taxonomy" id="2866161"/>
    <lineage>
        <taxon>Bacteria</taxon>
        <taxon>Bacillati</taxon>
        <taxon>Actinomycetota</taxon>
        <taxon>Actinomycetes</taxon>
        <taxon>Propionibacteriales</taxon>
        <taxon>Nocardioidaceae</taxon>
        <taxon>Nocardioides</taxon>
    </lineage>
</organism>
<keyword evidence="6 7" id="KW-0472">Membrane</keyword>
<feature type="transmembrane region" description="Helical" evidence="7">
    <location>
        <begin position="20"/>
        <end position="43"/>
    </location>
</feature>
<evidence type="ECO:0000256" key="1">
    <source>
        <dbReference type="ARBA" id="ARBA00004651"/>
    </source>
</evidence>
<keyword evidence="9" id="KW-1185">Reference proteome</keyword>
<dbReference type="Proteomes" id="UP000754710">
    <property type="component" value="Unassembled WGS sequence"/>
</dbReference>
<dbReference type="InterPro" id="IPR010290">
    <property type="entry name" value="TM_effector"/>
</dbReference>
<evidence type="ECO:0000256" key="4">
    <source>
        <dbReference type="ARBA" id="ARBA00022692"/>
    </source>
</evidence>
<dbReference type="PANTHER" id="PTHR23513">
    <property type="entry name" value="INTEGRAL MEMBRANE EFFLUX PROTEIN-RELATED"/>
    <property type="match status" value="1"/>
</dbReference>
<feature type="transmembrane region" description="Helical" evidence="7">
    <location>
        <begin position="223"/>
        <end position="246"/>
    </location>
</feature>
<dbReference type="RefSeq" id="WP_221026345.1">
    <property type="nucleotide sequence ID" value="NZ_JAIEZQ010000003.1"/>
</dbReference>
<feature type="transmembrane region" description="Helical" evidence="7">
    <location>
        <begin position="352"/>
        <end position="372"/>
    </location>
</feature>
<dbReference type="InterPro" id="IPR036259">
    <property type="entry name" value="MFS_trans_sf"/>
</dbReference>
<dbReference type="Gene3D" id="1.20.1250.20">
    <property type="entry name" value="MFS general substrate transporter like domains"/>
    <property type="match status" value="1"/>
</dbReference>
<feature type="transmembrane region" description="Helical" evidence="7">
    <location>
        <begin position="145"/>
        <end position="167"/>
    </location>
</feature>
<dbReference type="Pfam" id="PF05977">
    <property type="entry name" value="MFS_3"/>
    <property type="match status" value="1"/>
</dbReference>
<evidence type="ECO:0000256" key="3">
    <source>
        <dbReference type="ARBA" id="ARBA00022475"/>
    </source>
</evidence>
<evidence type="ECO:0000256" key="5">
    <source>
        <dbReference type="ARBA" id="ARBA00022989"/>
    </source>
</evidence>